<organism evidence="22 23">
    <name type="scientific">Gloeocapsopsis dulcis AAB1 = 1H9</name>
    <dbReference type="NCBI Taxonomy" id="1433147"/>
    <lineage>
        <taxon>Bacteria</taxon>
        <taxon>Bacillati</taxon>
        <taxon>Cyanobacteriota</taxon>
        <taxon>Cyanophyceae</taxon>
        <taxon>Oscillatoriophycideae</taxon>
        <taxon>Chroococcales</taxon>
        <taxon>Chroococcaceae</taxon>
        <taxon>Gloeocapsopsis</taxon>
        <taxon>Gloeocapsopsis dulcis</taxon>
    </lineage>
</organism>
<dbReference type="Pfam" id="PF02706">
    <property type="entry name" value="Wzz"/>
    <property type="match status" value="1"/>
</dbReference>
<dbReference type="CDD" id="cd05387">
    <property type="entry name" value="BY-kinase"/>
    <property type="match status" value="1"/>
</dbReference>
<name>A0A6N8G584_9CHRO</name>
<gene>
    <name evidence="22" type="ORF">BWI75_22655</name>
</gene>
<evidence type="ECO:0000256" key="4">
    <source>
        <dbReference type="ARBA" id="ARBA00008883"/>
    </source>
</evidence>
<dbReference type="GO" id="GO:0042802">
    <property type="term" value="F:identical protein binding"/>
    <property type="evidence" value="ECO:0007669"/>
    <property type="project" value="UniProtKB-ARBA"/>
</dbReference>
<dbReference type="RefSeq" id="WP_105220024.1">
    <property type="nucleotide sequence ID" value="NZ_CAWNSU010000053.1"/>
</dbReference>
<comment type="similarity">
    <text evidence="4">Belongs to the etk/wzc family.</text>
</comment>
<dbReference type="InterPro" id="IPR027417">
    <property type="entry name" value="P-loop_NTPase"/>
</dbReference>
<sequence length="733" mass="80997">MESNETIDIDLKRVWLILKRRWLPAAGVFGVVVAVATVLASMQRPVYEAQGKLLFKRADRTTAISGLKDINVGELEAIAAKANPLNTEIEIIRSVPFIEKTITALNLRNDSGALIKPQVLANRINARNVPLTDVLQISYQSEDPEEAAAIVNKVMNLYIENNIITNRAEASAAGEFIAKQLPQMEATVRQAEQALRQFKEQNQVVALDEEAKTAVAAIKQLENQITETQAQLADTTTRSATLQQQVGMNPQEGITLTSLNQSPGIQKVLTEYQQVEAELAVQQTRFIGDHPTILGLTERRDALRALLEERVQGAIGNAAATEVSPSNLQMGQLRQELTQNYVNSEIQRLGLSSRLSSLNNTYNAYRQRVNVLPRLEQTQRELERRLNAAQSTYETLLRRLQEVRVAENQNMGNARIIEFATVPENASIRKRAMILALGNVLALILAILTICILELSDRSVKTLREARERLDYTLLGTIPHFGKRYATRRNPEWSIPELPVINLPRSPISEAYRMLQANLKFLSSDKPLKVIVVTSAVPKEGKSTVSANLAAAMAQLGRKVLLIDADMRHPLQHHIWELTNSAGLSDVIVSQADFESVVTEVIPKLDVLSAGVIPPNPMALLDSKRMASLVQYFTDNYDFVIIDAPPLVLAADAVTLGKMTDGVLLVARPGVLDSSSAAAAKESLERSGQNVLGLVVNGVVPENESDSYFYYTKEYANEKNFPIEENAPITTPR</sequence>
<dbReference type="GO" id="GO:0005886">
    <property type="term" value="C:plasma membrane"/>
    <property type="evidence" value="ECO:0007669"/>
    <property type="project" value="UniProtKB-SubCell"/>
</dbReference>
<dbReference type="InterPro" id="IPR032807">
    <property type="entry name" value="GNVR"/>
</dbReference>
<dbReference type="Gene3D" id="3.40.50.300">
    <property type="entry name" value="P-loop containing nucleotide triphosphate hydrolases"/>
    <property type="match status" value="1"/>
</dbReference>
<keyword evidence="13 18" id="KW-1133">Transmembrane helix</keyword>
<evidence type="ECO:0000256" key="5">
    <source>
        <dbReference type="ARBA" id="ARBA00011903"/>
    </source>
</evidence>
<evidence type="ECO:0000259" key="20">
    <source>
        <dbReference type="Pfam" id="PF13614"/>
    </source>
</evidence>
<keyword evidence="12" id="KW-0067">ATP-binding</keyword>
<reference evidence="22 23" key="1">
    <citation type="journal article" date="2019" name="Front. Microbiol.">
        <title>Genomic Features for Desiccation Tolerance and Sugar Biosynthesis in the Extremophile Gloeocapsopsis sp. UTEX B3054.</title>
        <authorList>
            <person name="Urrejola C."/>
            <person name="Alcorta J."/>
            <person name="Salas L."/>
            <person name="Vasquez M."/>
            <person name="Polz M.F."/>
            <person name="Vicuna R."/>
            <person name="Diez B."/>
        </authorList>
    </citation>
    <scope>NUCLEOTIDE SEQUENCE [LARGE SCALE GENOMIC DNA]</scope>
    <source>
        <strain evidence="22 23">1H9</strain>
    </source>
</reference>
<keyword evidence="15" id="KW-0829">Tyrosine-protein kinase</keyword>
<dbReference type="InterPro" id="IPR005702">
    <property type="entry name" value="Wzc-like_C"/>
</dbReference>
<keyword evidence="6" id="KW-1003">Cell membrane</keyword>
<evidence type="ECO:0000256" key="1">
    <source>
        <dbReference type="ARBA" id="ARBA00004429"/>
    </source>
</evidence>
<protein>
    <recommendedName>
        <fullName evidence="5">non-specific protein-tyrosine kinase</fullName>
        <ecNumber evidence="5">2.7.10.2</ecNumber>
    </recommendedName>
</protein>
<evidence type="ECO:0000256" key="14">
    <source>
        <dbReference type="ARBA" id="ARBA00023136"/>
    </source>
</evidence>
<dbReference type="InterPro" id="IPR025669">
    <property type="entry name" value="AAA_dom"/>
</dbReference>
<keyword evidence="7" id="KW-0997">Cell inner membrane</keyword>
<evidence type="ECO:0000256" key="3">
    <source>
        <dbReference type="ARBA" id="ARBA00007316"/>
    </source>
</evidence>
<proteinExistence type="inferred from homology"/>
<evidence type="ECO:0000313" key="22">
    <source>
        <dbReference type="EMBL" id="MUL39026.1"/>
    </source>
</evidence>
<evidence type="ECO:0000256" key="18">
    <source>
        <dbReference type="SAM" id="Phobius"/>
    </source>
</evidence>
<dbReference type="InterPro" id="IPR050445">
    <property type="entry name" value="Bact_polysacc_biosynth/exp"/>
</dbReference>
<feature type="domain" description="AAA" evidence="20">
    <location>
        <begin position="531"/>
        <end position="648"/>
    </location>
</feature>
<keyword evidence="14 18" id="KW-0472">Membrane</keyword>
<evidence type="ECO:0000259" key="21">
    <source>
        <dbReference type="Pfam" id="PF13807"/>
    </source>
</evidence>
<feature type="domain" description="Tyrosine-protein kinase G-rich" evidence="21">
    <location>
        <begin position="377"/>
        <end position="452"/>
    </location>
</feature>
<feature type="coiled-coil region" evidence="17">
    <location>
        <begin position="372"/>
        <end position="406"/>
    </location>
</feature>
<keyword evidence="17" id="KW-0175">Coiled coil</keyword>
<dbReference type="SUPFAM" id="SSF52540">
    <property type="entry name" value="P-loop containing nucleoside triphosphate hydrolases"/>
    <property type="match status" value="1"/>
</dbReference>
<evidence type="ECO:0000256" key="12">
    <source>
        <dbReference type="ARBA" id="ARBA00022840"/>
    </source>
</evidence>
<evidence type="ECO:0000256" key="17">
    <source>
        <dbReference type="SAM" id="Coils"/>
    </source>
</evidence>
<evidence type="ECO:0000256" key="16">
    <source>
        <dbReference type="ARBA" id="ARBA00051245"/>
    </source>
</evidence>
<comment type="similarity">
    <text evidence="3">Belongs to the CpsD/CapB family.</text>
</comment>
<evidence type="ECO:0000256" key="7">
    <source>
        <dbReference type="ARBA" id="ARBA00022519"/>
    </source>
</evidence>
<evidence type="ECO:0000256" key="2">
    <source>
        <dbReference type="ARBA" id="ARBA00006683"/>
    </source>
</evidence>
<comment type="similarity">
    <text evidence="2">Belongs to the CpsC/CapA family.</text>
</comment>
<dbReference type="PANTHER" id="PTHR32309:SF13">
    <property type="entry name" value="FERRIC ENTEROBACTIN TRANSPORT PROTEIN FEPE"/>
    <property type="match status" value="1"/>
</dbReference>
<evidence type="ECO:0000259" key="19">
    <source>
        <dbReference type="Pfam" id="PF02706"/>
    </source>
</evidence>
<dbReference type="GO" id="GO:0004715">
    <property type="term" value="F:non-membrane spanning protein tyrosine kinase activity"/>
    <property type="evidence" value="ECO:0007669"/>
    <property type="project" value="UniProtKB-EC"/>
</dbReference>
<evidence type="ECO:0000256" key="11">
    <source>
        <dbReference type="ARBA" id="ARBA00022777"/>
    </source>
</evidence>
<evidence type="ECO:0000256" key="13">
    <source>
        <dbReference type="ARBA" id="ARBA00022989"/>
    </source>
</evidence>
<dbReference type="OrthoDB" id="580971at2"/>
<evidence type="ECO:0000256" key="6">
    <source>
        <dbReference type="ARBA" id="ARBA00022475"/>
    </source>
</evidence>
<comment type="catalytic activity">
    <reaction evidence="16">
        <text>L-tyrosyl-[protein] + ATP = O-phospho-L-tyrosyl-[protein] + ADP + H(+)</text>
        <dbReference type="Rhea" id="RHEA:10596"/>
        <dbReference type="Rhea" id="RHEA-COMP:10136"/>
        <dbReference type="Rhea" id="RHEA-COMP:20101"/>
        <dbReference type="ChEBI" id="CHEBI:15378"/>
        <dbReference type="ChEBI" id="CHEBI:30616"/>
        <dbReference type="ChEBI" id="CHEBI:46858"/>
        <dbReference type="ChEBI" id="CHEBI:61978"/>
        <dbReference type="ChEBI" id="CHEBI:456216"/>
        <dbReference type="EC" id="2.7.10.2"/>
    </reaction>
</comment>
<evidence type="ECO:0000313" key="23">
    <source>
        <dbReference type="Proteomes" id="UP000441797"/>
    </source>
</evidence>
<evidence type="ECO:0000256" key="8">
    <source>
        <dbReference type="ARBA" id="ARBA00022679"/>
    </source>
</evidence>
<accession>A0A6N8G584</accession>
<feature type="transmembrane region" description="Helical" evidence="18">
    <location>
        <begin position="432"/>
        <end position="455"/>
    </location>
</feature>
<feature type="coiled-coil region" evidence="17">
    <location>
        <begin position="181"/>
        <end position="238"/>
    </location>
</feature>
<feature type="transmembrane region" description="Helical" evidence="18">
    <location>
        <begin position="22"/>
        <end position="42"/>
    </location>
</feature>
<comment type="subcellular location">
    <subcellularLocation>
        <location evidence="1">Cell inner membrane</location>
        <topology evidence="1">Multi-pass membrane protein</topology>
    </subcellularLocation>
</comment>
<dbReference type="PANTHER" id="PTHR32309">
    <property type="entry name" value="TYROSINE-PROTEIN KINASE"/>
    <property type="match status" value="1"/>
</dbReference>
<keyword evidence="10" id="KW-0547">Nucleotide-binding</keyword>
<feature type="domain" description="Polysaccharide chain length determinant N-terminal" evidence="19">
    <location>
        <begin position="8"/>
        <end position="104"/>
    </location>
</feature>
<dbReference type="Proteomes" id="UP000441797">
    <property type="component" value="Unassembled WGS sequence"/>
</dbReference>
<keyword evidence="9 18" id="KW-0812">Transmembrane</keyword>
<dbReference type="Pfam" id="PF13614">
    <property type="entry name" value="AAA_31"/>
    <property type="match status" value="1"/>
</dbReference>
<dbReference type="EMBL" id="NAPY01000057">
    <property type="protein sequence ID" value="MUL39026.1"/>
    <property type="molecule type" value="Genomic_DNA"/>
</dbReference>
<evidence type="ECO:0000256" key="9">
    <source>
        <dbReference type="ARBA" id="ARBA00022692"/>
    </source>
</evidence>
<comment type="caution">
    <text evidence="22">The sequence shown here is derived from an EMBL/GenBank/DDBJ whole genome shotgun (WGS) entry which is preliminary data.</text>
</comment>
<dbReference type="GO" id="GO:0005524">
    <property type="term" value="F:ATP binding"/>
    <property type="evidence" value="ECO:0007669"/>
    <property type="project" value="UniProtKB-KW"/>
</dbReference>
<dbReference type="NCBIfam" id="TIGR01007">
    <property type="entry name" value="eps_fam"/>
    <property type="match status" value="1"/>
</dbReference>
<keyword evidence="11" id="KW-0418">Kinase</keyword>
<dbReference type="InterPro" id="IPR003856">
    <property type="entry name" value="LPS_length_determ_N"/>
</dbReference>
<keyword evidence="23" id="KW-1185">Reference proteome</keyword>
<evidence type="ECO:0000256" key="15">
    <source>
        <dbReference type="ARBA" id="ARBA00023137"/>
    </source>
</evidence>
<dbReference type="Pfam" id="PF13807">
    <property type="entry name" value="GNVR"/>
    <property type="match status" value="1"/>
</dbReference>
<dbReference type="AlphaFoldDB" id="A0A6N8G584"/>
<dbReference type="FunFam" id="3.40.50.300:FF:000527">
    <property type="entry name" value="Tyrosine-protein kinase etk"/>
    <property type="match status" value="1"/>
</dbReference>
<keyword evidence="8" id="KW-0808">Transferase</keyword>
<dbReference type="EC" id="2.7.10.2" evidence="5"/>
<evidence type="ECO:0000256" key="10">
    <source>
        <dbReference type="ARBA" id="ARBA00022741"/>
    </source>
</evidence>